<dbReference type="Proteomes" id="UP000051906">
    <property type="component" value="Unassembled WGS sequence"/>
</dbReference>
<dbReference type="STRING" id="616990.IV54_GL000429"/>
<dbReference type="InterPro" id="IPR011050">
    <property type="entry name" value="Pectin_lyase_fold/virulence"/>
</dbReference>
<dbReference type="SUPFAM" id="SSF52540">
    <property type="entry name" value="P-loop containing nucleoside triphosphate hydrolases"/>
    <property type="match status" value="2"/>
</dbReference>
<feature type="domain" description="AAA+ ATPase" evidence="5">
    <location>
        <begin position="613"/>
        <end position="749"/>
    </location>
</feature>
<evidence type="ECO:0000259" key="5">
    <source>
        <dbReference type="SMART" id="SM00382"/>
    </source>
</evidence>
<name>A0A0R2LHS7_9LACO</name>
<dbReference type="InterPro" id="IPR027417">
    <property type="entry name" value="P-loop_NTPase"/>
</dbReference>
<evidence type="ECO:0000256" key="4">
    <source>
        <dbReference type="SAM" id="MobiDB-lite"/>
    </source>
</evidence>
<protein>
    <submittedName>
        <fullName evidence="6">Stage V sporulation protein K</fullName>
    </submittedName>
</protein>
<evidence type="ECO:0000256" key="1">
    <source>
        <dbReference type="ARBA" id="ARBA00010378"/>
    </source>
</evidence>
<sequence>MKKAISVGKGFGKKAFDEGIKASHVGDVVVIDPGTYTFPNGFDVGNLHLRGNGQQPGDVVIDSHFFMKENGYLEVENLTIYSSEYNIISNKRNGTVVLNRVILDSHTTESYPALWTEGGNVTLTNSEIRQNKGEGLNCRKGANVLLNKSVVQGIWARDGAVVDLQTTQIQRYLGGVDNSQYKGSDVYFSGAADGDNMITLRSGSQFVVDALNFDYPQTSASLTHALLKADSNNISDLTWLIVSMDEQSSAEVEGAEVRLVGVSSTPVEPETKPEEKPAPVAETKKPEEKVAEPEAKPEESALDELNAMIGLDKVKEAVTQFIRLAVFNQKRKEQGLKGVAQSYHSLYLGNPGTGKTTVARLVGKIMFEEGILPKDNYVEVSRQDLVAENVGGTAIQTKKILEKALGGVLFIDEAYTLYQEGGSVNWGQEAVDTILKFMEDHRDDLMIIFAGYTKEMKDFMHMNPGLISRAPNIFDFQDYTGEEVAEIGMKLLDDQQFTFNRDLYTQTIEDAYKTNIENSNGRWVRNFNEKLVRIVANNCIEDPDRDVTAILDSDLNELVGGDEQEKEAKVQELLTQIDQLVGLDEVKDFVHKLVDRVAGDRKLKGALPDEQKPTYHMVFAGNPGTGKTTVARILAQLFYNLGILEKKTVMEVGRADLVGQYIGQTEKKTTNAVRDAMGGVLFVDEAYQLTASGNGGNDFGKQAVEALITQLENNRDKFIAIFAGYTDQMDEFLGANPGLRSRIPLTLNFADYTPDEIGEIVCRTLRKKWHVNESLLQHLVANKYASLPAEEKSNGRWARNFTDKLIQNDKNWLVANLETVEDVTAIPDDVVIETAR</sequence>
<dbReference type="RefSeq" id="WP_057878963.1">
    <property type="nucleotide sequence ID" value="NZ_JQCA01000112.1"/>
</dbReference>
<dbReference type="InterPro" id="IPR003959">
    <property type="entry name" value="ATPase_AAA_core"/>
</dbReference>
<evidence type="ECO:0000256" key="3">
    <source>
        <dbReference type="ARBA" id="ARBA00022840"/>
    </source>
</evidence>
<comment type="caution">
    <text evidence="6">The sequence shown here is derived from an EMBL/GenBank/DDBJ whole genome shotgun (WGS) entry which is preliminary data.</text>
</comment>
<dbReference type="EMBL" id="JQCA01000112">
    <property type="protein sequence ID" value="KRO01375.1"/>
    <property type="molecule type" value="Genomic_DNA"/>
</dbReference>
<gene>
    <name evidence="6" type="ORF">IV54_GL000429</name>
</gene>
<evidence type="ECO:0000256" key="2">
    <source>
        <dbReference type="ARBA" id="ARBA00022741"/>
    </source>
</evidence>
<dbReference type="FunFam" id="3.40.50.300:FF:000216">
    <property type="entry name" value="Type VII secretion ATPase EccA"/>
    <property type="match status" value="2"/>
</dbReference>
<reference evidence="6 7" key="1">
    <citation type="journal article" date="2015" name="Genome Announc.">
        <title>Expanding the biotechnology potential of lactobacilli through comparative genomics of 213 strains and associated genera.</title>
        <authorList>
            <person name="Sun Z."/>
            <person name="Harris H.M."/>
            <person name="McCann A."/>
            <person name="Guo C."/>
            <person name="Argimon S."/>
            <person name="Zhang W."/>
            <person name="Yang X."/>
            <person name="Jeffery I.B."/>
            <person name="Cooney J.C."/>
            <person name="Kagawa T.F."/>
            <person name="Liu W."/>
            <person name="Song Y."/>
            <person name="Salvetti E."/>
            <person name="Wrobel A."/>
            <person name="Rasinkangas P."/>
            <person name="Parkhill J."/>
            <person name="Rea M.C."/>
            <person name="O'Sullivan O."/>
            <person name="Ritari J."/>
            <person name="Douillard F.P."/>
            <person name="Paul Ross R."/>
            <person name="Yang R."/>
            <person name="Briner A.E."/>
            <person name="Felis G.E."/>
            <person name="de Vos W.M."/>
            <person name="Barrangou R."/>
            <person name="Klaenhammer T.R."/>
            <person name="Caufield P.W."/>
            <person name="Cui Y."/>
            <person name="Zhang H."/>
            <person name="O'Toole P.W."/>
        </authorList>
    </citation>
    <scope>NUCLEOTIDE SEQUENCE [LARGE SCALE GENOMIC DNA]</scope>
    <source>
        <strain evidence="6 7">DSM 22467</strain>
    </source>
</reference>
<dbReference type="InterPro" id="IPR003593">
    <property type="entry name" value="AAA+_ATPase"/>
</dbReference>
<dbReference type="GO" id="GO:0005524">
    <property type="term" value="F:ATP binding"/>
    <property type="evidence" value="ECO:0007669"/>
    <property type="project" value="UniProtKB-KW"/>
</dbReference>
<organism evidence="6 7">
    <name type="scientific">Levilactobacillus paucivorans</name>
    <dbReference type="NCBI Taxonomy" id="616990"/>
    <lineage>
        <taxon>Bacteria</taxon>
        <taxon>Bacillati</taxon>
        <taxon>Bacillota</taxon>
        <taxon>Bacilli</taxon>
        <taxon>Lactobacillales</taxon>
        <taxon>Lactobacillaceae</taxon>
        <taxon>Levilactobacillus</taxon>
    </lineage>
</organism>
<dbReference type="Pfam" id="PF12708">
    <property type="entry name" value="Pect-lyase_RHGA_epim"/>
    <property type="match status" value="1"/>
</dbReference>
<keyword evidence="7" id="KW-1185">Reference proteome</keyword>
<dbReference type="Pfam" id="PF00004">
    <property type="entry name" value="AAA"/>
    <property type="match status" value="2"/>
</dbReference>
<dbReference type="PANTHER" id="PTHR43392:SF2">
    <property type="entry name" value="AAA-TYPE ATPASE FAMILY PROTEIN _ ANKYRIN REPEAT FAMILY PROTEIN"/>
    <property type="match status" value="1"/>
</dbReference>
<feature type="compositionally biased region" description="Basic and acidic residues" evidence="4">
    <location>
        <begin position="269"/>
        <end position="299"/>
    </location>
</feature>
<dbReference type="PRINTS" id="PR00819">
    <property type="entry name" value="CBXCFQXSUPER"/>
</dbReference>
<accession>A0A0R2LHS7</accession>
<dbReference type="OrthoDB" id="9806903at2"/>
<dbReference type="InterPro" id="IPR050773">
    <property type="entry name" value="CbxX/CfxQ_RuBisCO_ESX"/>
</dbReference>
<keyword evidence="3" id="KW-0067">ATP-binding</keyword>
<dbReference type="Gene3D" id="3.40.50.300">
    <property type="entry name" value="P-loop containing nucleotide triphosphate hydrolases"/>
    <property type="match status" value="2"/>
</dbReference>
<feature type="domain" description="AAA+ ATPase" evidence="5">
    <location>
        <begin position="341"/>
        <end position="480"/>
    </location>
</feature>
<dbReference type="PATRIC" id="fig|616990.3.peg.463"/>
<evidence type="ECO:0000313" key="7">
    <source>
        <dbReference type="Proteomes" id="UP000051906"/>
    </source>
</evidence>
<dbReference type="CDD" id="cd00009">
    <property type="entry name" value="AAA"/>
    <property type="match status" value="2"/>
</dbReference>
<dbReference type="InterPro" id="IPR000641">
    <property type="entry name" value="CbxX/CfxQ"/>
</dbReference>
<dbReference type="GO" id="GO:0016887">
    <property type="term" value="F:ATP hydrolysis activity"/>
    <property type="evidence" value="ECO:0007669"/>
    <property type="project" value="InterPro"/>
</dbReference>
<dbReference type="SMART" id="SM00382">
    <property type="entry name" value="AAA"/>
    <property type="match status" value="2"/>
</dbReference>
<dbReference type="InterPro" id="IPR024535">
    <property type="entry name" value="RHGA/B-epi-like_pectate_lyase"/>
</dbReference>
<dbReference type="AlphaFoldDB" id="A0A0R2LHS7"/>
<proteinExistence type="inferred from homology"/>
<evidence type="ECO:0000313" key="6">
    <source>
        <dbReference type="EMBL" id="KRO01375.1"/>
    </source>
</evidence>
<dbReference type="Gene3D" id="2.160.20.10">
    <property type="entry name" value="Single-stranded right-handed beta-helix, Pectin lyase-like"/>
    <property type="match status" value="1"/>
</dbReference>
<dbReference type="InterPro" id="IPR012334">
    <property type="entry name" value="Pectin_lyas_fold"/>
</dbReference>
<dbReference type="PANTHER" id="PTHR43392">
    <property type="entry name" value="AAA-TYPE ATPASE FAMILY PROTEIN / ANKYRIN REPEAT FAMILY PROTEIN"/>
    <property type="match status" value="1"/>
</dbReference>
<dbReference type="SUPFAM" id="SSF51126">
    <property type="entry name" value="Pectin lyase-like"/>
    <property type="match status" value="1"/>
</dbReference>
<feature type="region of interest" description="Disordered" evidence="4">
    <location>
        <begin position="262"/>
        <end position="300"/>
    </location>
</feature>
<comment type="similarity">
    <text evidence="1">Belongs to the CbxX/CfxQ family.</text>
</comment>
<keyword evidence="2" id="KW-0547">Nucleotide-binding</keyword>